<evidence type="ECO:0000256" key="6">
    <source>
        <dbReference type="SAM" id="SignalP"/>
    </source>
</evidence>
<evidence type="ECO:0000256" key="5">
    <source>
        <dbReference type="ARBA" id="ARBA00023180"/>
    </source>
</evidence>
<dbReference type="EMBL" id="QGNW01000007">
    <property type="protein sequence ID" value="RVX19937.1"/>
    <property type="molecule type" value="Genomic_DNA"/>
</dbReference>
<comment type="caution">
    <text evidence="7">The sequence shown here is derived from an EMBL/GenBank/DDBJ whole genome shotgun (WGS) entry which is preliminary data.</text>
</comment>
<keyword evidence="4" id="KW-0378">Hydrolase</keyword>
<proteinExistence type="inferred from homology"/>
<evidence type="ECO:0000313" key="8">
    <source>
        <dbReference type="Proteomes" id="UP000288805"/>
    </source>
</evidence>
<dbReference type="InterPro" id="IPR008758">
    <property type="entry name" value="Peptidase_S28"/>
</dbReference>
<dbReference type="PANTHER" id="PTHR11010">
    <property type="entry name" value="PROTEASE S28 PRO-X CARBOXYPEPTIDASE-RELATED"/>
    <property type="match status" value="1"/>
</dbReference>
<dbReference type="GO" id="GO:0006508">
    <property type="term" value="P:proteolysis"/>
    <property type="evidence" value="ECO:0007669"/>
    <property type="project" value="UniProtKB-KW"/>
</dbReference>
<accession>A0A438KFG4</accession>
<name>A0A438KFG4_VITVI</name>
<feature type="signal peptide" evidence="6">
    <location>
        <begin position="1"/>
        <end position="23"/>
    </location>
</feature>
<keyword evidence="2" id="KW-0645">Protease</keyword>
<evidence type="ECO:0000256" key="2">
    <source>
        <dbReference type="ARBA" id="ARBA00022670"/>
    </source>
</evidence>
<organism evidence="7 8">
    <name type="scientific">Vitis vinifera</name>
    <name type="common">Grape</name>
    <dbReference type="NCBI Taxonomy" id="29760"/>
    <lineage>
        <taxon>Eukaryota</taxon>
        <taxon>Viridiplantae</taxon>
        <taxon>Streptophyta</taxon>
        <taxon>Embryophyta</taxon>
        <taxon>Tracheophyta</taxon>
        <taxon>Spermatophyta</taxon>
        <taxon>Magnoliopsida</taxon>
        <taxon>eudicotyledons</taxon>
        <taxon>Gunneridae</taxon>
        <taxon>Pentapetalae</taxon>
        <taxon>rosids</taxon>
        <taxon>Vitales</taxon>
        <taxon>Vitaceae</taxon>
        <taxon>Viteae</taxon>
        <taxon>Vitis</taxon>
    </lineage>
</organism>
<reference evidence="7 8" key="1">
    <citation type="journal article" date="2018" name="PLoS Genet.">
        <title>Population sequencing reveals clonal diversity and ancestral inbreeding in the grapevine cultivar Chardonnay.</title>
        <authorList>
            <person name="Roach M.J."/>
            <person name="Johnson D.L."/>
            <person name="Bohlmann J."/>
            <person name="van Vuuren H.J."/>
            <person name="Jones S.J."/>
            <person name="Pretorius I.S."/>
            <person name="Schmidt S.A."/>
            <person name="Borneman A.R."/>
        </authorList>
    </citation>
    <scope>NUCLEOTIDE SEQUENCE [LARGE SCALE GENOMIC DNA]</scope>
    <source>
        <strain evidence="8">cv. Chardonnay</strain>
        <tissue evidence="7">Leaf</tissue>
    </source>
</reference>
<protein>
    <submittedName>
        <fullName evidence="7">Lysosomal Pro-X carboxypeptidase</fullName>
    </submittedName>
</protein>
<dbReference type="AlphaFoldDB" id="A0A438KFG4"/>
<keyword evidence="7" id="KW-0121">Carboxypeptidase</keyword>
<keyword evidence="5" id="KW-0325">Glycoprotein</keyword>
<evidence type="ECO:0000256" key="3">
    <source>
        <dbReference type="ARBA" id="ARBA00022729"/>
    </source>
</evidence>
<dbReference type="GO" id="GO:0004180">
    <property type="term" value="F:carboxypeptidase activity"/>
    <property type="evidence" value="ECO:0007669"/>
    <property type="project" value="UniProtKB-KW"/>
</dbReference>
<sequence length="502" mass="55957">MGQHLIFQLLLFLLLLMTVCVSAMYPRTARLGMVSKSMKSALNAELSSDFVTYYYNQTLDHFNYRPESYTNFQQRYLINSAYWGGANSSSPIFVYTGDEASITGVATFAGFMVDLASRFKGLLLYIEASTYSSKQMTFIIESMDDDDRYYLILQHRYYGDSVPFRSKDIAFNNTSTLGYFSSTQALADYAELITNLKKNLSAENCPVIAIGGSYGGMLASWFRLKYPHVVIGALASSAPILYFDDITPHNGYDSIVTKDFRETSETCYTTIKQSWSEIDEVAGQPNGLANLSQIFKTCEPLNSSQQLKLYLEYTYEASAQYDNPPAHYVSDICNAIDGAPEGTSILAELQKVSMPVLDPRVITCTEMVMPFGRGENDTMFQASPFDLNNYTKTCQDIFGASVTPRPHWITTEFGGHDIKSVLGNFASNIIFSNGLRDPYSIGGVLQDISESVVAVYTLKGAHCLDLGTPMPSDPDWLVAQRDKEIKIVALWLAEYNAKRPTS</sequence>
<dbReference type="Proteomes" id="UP000288805">
    <property type="component" value="Unassembled WGS sequence"/>
</dbReference>
<dbReference type="Pfam" id="PF05577">
    <property type="entry name" value="Peptidase_S28"/>
    <property type="match status" value="3"/>
</dbReference>
<evidence type="ECO:0000256" key="1">
    <source>
        <dbReference type="ARBA" id="ARBA00011079"/>
    </source>
</evidence>
<dbReference type="Gene3D" id="3.40.50.1820">
    <property type="entry name" value="alpha/beta hydrolase"/>
    <property type="match status" value="2"/>
</dbReference>
<keyword evidence="3 6" id="KW-0732">Signal</keyword>
<dbReference type="PANTHER" id="PTHR11010:SF78">
    <property type="entry name" value="LYSOSOMAL PRO-X CARBOXYPEPTIDASE"/>
    <property type="match status" value="1"/>
</dbReference>
<comment type="similarity">
    <text evidence="1">Belongs to the peptidase S28 family.</text>
</comment>
<evidence type="ECO:0000313" key="7">
    <source>
        <dbReference type="EMBL" id="RVX19937.1"/>
    </source>
</evidence>
<gene>
    <name evidence="7" type="primary">Prcp_0</name>
    <name evidence="7" type="ORF">CK203_004748</name>
</gene>
<evidence type="ECO:0000256" key="4">
    <source>
        <dbReference type="ARBA" id="ARBA00022801"/>
    </source>
</evidence>
<dbReference type="InterPro" id="IPR029058">
    <property type="entry name" value="AB_hydrolase_fold"/>
</dbReference>
<dbReference type="SUPFAM" id="SSF53474">
    <property type="entry name" value="alpha/beta-Hydrolases"/>
    <property type="match status" value="1"/>
</dbReference>
<dbReference type="GO" id="GO:0070008">
    <property type="term" value="F:serine-type exopeptidase activity"/>
    <property type="evidence" value="ECO:0007669"/>
    <property type="project" value="InterPro"/>
</dbReference>
<feature type="chain" id="PRO_5019416718" evidence="6">
    <location>
        <begin position="24"/>
        <end position="502"/>
    </location>
</feature>